<reference evidence="4 5" key="1">
    <citation type="submission" date="2024-07" db="EMBL/GenBank/DDBJ databases">
        <title>Luteimonas salilacus sp. nov., isolated from the shore soil of Salt Lake in Tibet of China.</title>
        <authorList>
            <person name="Zhang X."/>
            <person name="Li A."/>
        </authorList>
    </citation>
    <scope>NUCLEOTIDE SEQUENCE [LARGE SCALE GENOMIC DNA]</scope>
    <source>
        <strain evidence="4 5">B3-2-R+30</strain>
    </source>
</reference>
<keyword evidence="2" id="KW-0456">Lyase</keyword>
<dbReference type="Gene3D" id="2.40.37.20">
    <property type="entry name" value="D-serine dehydratase-like domain"/>
    <property type="match status" value="1"/>
</dbReference>
<dbReference type="SMART" id="SM01119">
    <property type="entry name" value="D-ser_dehydrat"/>
    <property type="match status" value="1"/>
</dbReference>
<dbReference type="InterPro" id="IPR001608">
    <property type="entry name" value="Ala_racemase_N"/>
</dbReference>
<keyword evidence="4" id="KW-0413">Isomerase</keyword>
<dbReference type="EMBL" id="JBFWIC010000034">
    <property type="protein sequence ID" value="MEZ0476411.1"/>
    <property type="molecule type" value="Genomic_DNA"/>
</dbReference>
<keyword evidence="5" id="KW-1185">Reference proteome</keyword>
<proteinExistence type="inferred from homology"/>
<dbReference type="InterPro" id="IPR042208">
    <property type="entry name" value="D-ser_dehydrat-like_sf"/>
</dbReference>
<comment type="similarity">
    <text evidence="1">Belongs to the DSD1 family.</text>
</comment>
<evidence type="ECO:0000256" key="1">
    <source>
        <dbReference type="ARBA" id="ARBA00005323"/>
    </source>
</evidence>
<name>A0ABV4HUH3_9GAMM</name>
<comment type="caution">
    <text evidence="4">The sequence shown here is derived from an EMBL/GenBank/DDBJ whole genome shotgun (WGS) entry which is preliminary data.</text>
</comment>
<accession>A0ABV4HUH3</accession>
<dbReference type="Gene3D" id="3.20.20.10">
    <property type="entry name" value="Alanine racemase"/>
    <property type="match status" value="1"/>
</dbReference>
<dbReference type="SUPFAM" id="SSF51419">
    <property type="entry name" value="PLP-binding barrel"/>
    <property type="match status" value="1"/>
</dbReference>
<dbReference type="EC" id="5.1.1.1" evidence="4"/>
<dbReference type="Pfam" id="PF01168">
    <property type="entry name" value="Ala_racemase_N"/>
    <property type="match status" value="1"/>
</dbReference>
<dbReference type="InterPro" id="IPR029066">
    <property type="entry name" value="PLP-binding_barrel"/>
</dbReference>
<feature type="domain" description="D-serine dehydratase-like" evidence="3">
    <location>
        <begin position="252"/>
        <end position="358"/>
    </location>
</feature>
<sequence length="366" mass="39582">MAMSFPSSLSEPVLLLDEARVRHNLKRMAERAAAAGVRLRPHFKTHQSHTVGRWFRELGVEAITVSSLSMAEYFVADGWRDITLAFPFHPGMRDRVDALAPRTAFGIVLADPQALDGVRFSTRVDAWLKIDVGSRRTGFDPEDLDVLRDLAAALAGRDDIRLRGLLAHAGHSYDARGGQAIAAVHAETLGLLGRLRDDLADISGPLELSVGDTPTCSTVGAFPGVDEIRPGNYVFYDLSQWQIGACAVEDIAVAMACPVVARHPARGELVVHGGAVHFSKDAMDFDGQRIFGLAVEAAPDGWGALRPEIRLVRLSQEHGIVAAPDEVIARTRPGETLLFLPVHSCLTADAMGRYLTLTGEPVEMTG</sequence>
<dbReference type="InterPro" id="IPR026956">
    <property type="entry name" value="D-ser_dehydrat-like_dom"/>
</dbReference>
<dbReference type="PANTHER" id="PTHR28004:SF2">
    <property type="entry name" value="D-SERINE DEHYDRATASE"/>
    <property type="match status" value="1"/>
</dbReference>
<dbReference type="InterPro" id="IPR051466">
    <property type="entry name" value="D-amino_acid_metab_enzyme"/>
</dbReference>
<evidence type="ECO:0000313" key="4">
    <source>
        <dbReference type="EMBL" id="MEZ0476411.1"/>
    </source>
</evidence>
<dbReference type="Pfam" id="PF14031">
    <property type="entry name" value="D-ser_dehydrat"/>
    <property type="match status" value="1"/>
</dbReference>
<evidence type="ECO:0000259" key="3">
    <source>
        <dbReference type="SMART" id="SM01119"/>
    </source>
</evidence>
<dbReference type="Proteomes" id="UP001566331">
    <property type="component" value="Unassembled WGS sequence"/>
</dbReference>
<dbReference type="RefSeq" id="WP_370565276.1">
    <property type="nucleotide sequence ID" value="NZ_JBFWIB010000014.1"/>
</dbReference>
<evidence type="ECO:0000256" key="2">
    <source>
        <dbReference type="ARBA" id="ARBA00023239"/>
    </source>
</evidence>
<organism evidence="4 5">
    <name type="scientific">Luteimonas salinilitoris</name>
    <dbReference type="NCBI Taxonomy" id="3237697"/>
    <lineage>
        <taxon>Bacteria</taxon>
        <taxon>Pseudomonadati</taxon>
        <taxon>Pseudomonadota</taxon>
        <taxon>Gammaproteobacteria</taxon>
        <taxon>Lysobacterales</taxon>
        <taxon>Lysobacteraceae</taxon>
        <taxon>Luteimonas</taxon>
    </lineage>
</organism>
<dbReference type="PANTHER" id="PTHR28004">
    <property type="entry name" value="ZGC:162816-RELATED"/>
    <property type="match status" value="1"/>
</dbReference>
<evidence type="ECO:0000313" key="5">
    <source>
        <dbReference type="Proteomes" id="UP001566331"/>
    </source>
</evidence>
<gene>
    <name evidence="4" type="ORF">AB6713_17590</name>
</gene>
<protein>
    <submittedName>
        <fullName evidence="4">Alanine racemase</fullName>
        <ecNumber evidence="4">5.1.1.1</ecNumber>
    </submittedName>
</protein>
<dbReference type="GO" id="GO:0008784">
    <property type="term" value="F:alanine racemase activity"/>
    <property type="evidence" value="ECO:0007669"/>
    <property type="project" value="UniProtKB-EC"/>
</dbReference>